<dbReference type="Gene3D" id="3.10.129.10">
    <property type="entry name" value="Hotdog Thioesterase"/>
    <property type="match status" value="1"/>
</dbReference>
<dbReference type="InterPro" id="IPR029069">
    <property type="entry name" value="HotDog_dom_sf"/>
</dbReference>
<gene>
    <name evidence="2" type="ORF">PoB_003723100</name>
</gene>
<feature type="domain" description="MaoC-like" evidence="1">
    <location>
        <begin position="235"/>
        <end position="301"/>
    </location>
</feature>
<sequence>MWLGLLYLSLSVAALTIILEKLYYRLRIDFNTPKEQTMDELEPQSLPRFYFCAVMQAFHLSAGKFYPALPGETMTKPDPDSPATFYPPRSEKMLAIECSMRHDRLRLYRECIGYSGDPKQLPPVFMSAYFNKAIIALGASQFSRIRILDLRHLIRENFHVSLINEKYEETPKGIQCTLRASVYDLSDTLVWEALLVGLSVSPKRKSTRKTPQADPAEFIMYKQEEINAPLNIGVDFAYATQDWQPQHLTKWTSKLVGFSSPIAHGLWSMAVAVDRVMANEKATFQDKYPLHLDVQFKKPLFLPGKALLQFDKPSGASGFTHFQMVNSKSLSPILTGSMHVGERMAQ</sequence>
<reference evidence="2 3" key="1">
    <citation type="journal article" date="2021" name="Elife">
        <title>Chloroplast acquisition without the gene transfer in kleptoplastic sea slugs, Plakobranchus ocellatus.</title>
        <authorList>
            <person name="Maeda T."/>
            <person name="Takahashi S."/>
            <person name="Yoshida T."/>
            <person name="Shimamura S."/>
            <person name="Takaki Y."/>
            <person name="Nagai Y."/>
            <person name="Toyoda A."/>
            <person name="Suzuki Y."/>
            <person name="Arimoto A."/>
            <person name="Ishii H."/>
            <person name="Satoh N."/>
            <person name="Nishiyama T."/>
            <person name="Hasebe M."/>
            <person name="Maruyama T."/>
            <person name="Minagawa J."/>
            <person name="Obokata J."/>
            <person name="Shigenobu S."/>
        </authorList>
    </citation>
    <scope>NUCLEOTIDE SEQUENCE [LARGE SCALE GENOMIC DNA]</scope>
</reference>
<dbReference type="Proteomes" id="UP000735302">
    <property type="component" value="Unassembled WGS sequence"/>
</dbReference>
<organism evidence="2 3">
    <name type="scientific">Plakobranchus ocellatus</name>
    <dbReference type="NCBI Taxonomy" id="259542"/>
    <lineage>
        <taxon>Eukaryota</taxon>
        <taxon>Metazoa</taxon>
        <taxon>Spiralia</taxon>
        <taxon>Lophotrochozoa</taxon>
        <taxon>Mollusca</taxon>
        <taxon>Gastropoda</taxon>
        <taxon>Heterobranchia</taxon>
        <taxon>Euthyneura</taxon>
        <taxon>Panpulmonata</taxon>
        <taxon>Sacoglossa</taxon>
        <taxon>Placobranchoidea</taxon>
        <taxon>Plakobranchidae</taxon>
        <taxon>Plakobranchus</taxon>
    </lineage>
</organism>
<dbReference type="Pfam" id="PF01575">
    <property type="entry name" value="MaoC_dehydratas"/>
    <property type="match status" value="1"/>
</dbReference>
<accession>A0AAV4AW04</accession>
<protein>
    <submittedName>
        <fullName evidence="2">Dehydratase</fullName>
    </submittedName>
</protein>
<dbReference type="GO" id="GO:0018812">
    <property type="term" value="F:3-hydroxyacyl-CoA dehydratase activity"/>
    <property type="evidence" value="ECO:0007669"/>
    <property type="project" value="UniProtKB-ARBA"/>
</dbReference>
<evidence type="ECO:0000259" key="1">
    <source>
        <dbReference type="Pfam" id="PF01575"/>
    </source>
</evidence>
<evidence type="ECO:0000313" key="3">
    <source>
        <dbReference type="Proteomes" id="UP000735302"/>
    </source>
</evidence>
<dbReference type="PANTHER" id="PTHR43841:SF3">
    <property type="entry name" value="(3R)-HYDROXYACYL-ACP DEHYDRATASE SUBUNIT HADB"/>
    <property type="match status" value="1"/>
</dbReference>
<dbReference type="InterPro" id="IPR002539">
    <property type="entry name" value="MaoC-like_dom"/>
</dbReference>
<proteinExistence type="predicted"/>
<dbReference type="SUPFAM" id="SSF54637">
    <property type="entry name" value="Thioesterase/thiol ester dehydrase-isomerase"/>
    <property type="match status" value="1"/>
</dbReference>
<keyword evidence="3" id="KW-1185">Reference proteome</keyword>
<comment type="caution">
    <text evidence="2">The sequence shown here is derived from an EMBL/GenBank/DDBJ whole genome shotgun (WGS) entry which is preliminary data.</text>
</comment>
<dbReference type="AlphaFoldDB" id="A0AAV4AW04"/>
<dbReference type="PANTHER" id="PTHR43841">
    <property type="entry name" value="3-HYDROXYACYL-THIOESTER DEHYDRATASE HTDX-RELATED"/>
    <property type="match status" value="1"/>
</dbReference>
<evidence type="ECO:0000313" key="2">
    <source>
        <dbReference type="EMBL" id="GFO10726.1"/>
    </source>
</evidence>
<name>A0AAV4AW04_9GAST</name>
<dbReference type="EMBL" id="BLXT01004211">
    <property type="protein sequence ID" value="GFO10726.1"/>
    <property type="molecule type" value="Genomic_DNA"/>
</dbReference>